<comment type="caution">
    <text evidence="2">The sequence shown here is derived from an EMBL/GenBank/DDBJ whole genome shotgun (WGS) entry which is preliminary data.</text>
</comment>
<organism evidence="2 3">
    <name type="scientific">Zhihengliuella salsuginis</name>
    <dbReference type="NCBI Taxonomy" id="578222"/>
    <lineage>
        <taxon>Bacteria</taxon>
        <taxon>Bacillati</taxon>
        <taxon>Actinomycetota</taxon>
        <taxon>Actinomycetes</taxon>
        <taxon>Micrococcales</taxon>
        <taxon>Micrococcaceae</taxon>
        <taxon>Zhihengliuella</taxon>
    </lineage>
</organism>
<accession>A0ABQ3GJJ7</accession>
<evidence type="ECO:0000259" key="1">
    <source>
        <dbReference type="PROSITE" id="PS51201"/>
    </source>
</evidence>
<reference evidence="3" key="1">
    <citation type="journal article" date="2019" name="Int. J. Syst. Evol. Microbiol.">
        <title>The Global Catalogue of Microorganisms (GCM) 10K type strain sequencing project: providing services to taxonomists for standard genome sequencing and annotation.</title>
        <authorList>
            <consortium name="The Broad Institute Genomics Platform"/>
            <consortium name="The Broad Institute Genome Sequencing Center for Infectious Disease"/>
            <person name="Wu L."/>
            <person name="Ma J."/>
        </authorList>
    </citation>
    <scope>NUCLEOTIDE SEQUENCE [LARGE SCALE GENOMIC DNA]</scope>
    <source>
        <strain evidence="3">KCTC 19466</strain>
    </source>
</reference>
<feature type="domain" description="RCK N-terminal" evidence="1">
    <location>
        <begin position="17"/>
        <end position="133"/>
    </location>
</feature>
<dbReference type="Proteomes" id="UP000642819">
    <property type="component" value="Unassembled WGS sequence"/>
</dbReference>
<dbReference type="InterPro" id="IPR003148">
    <property type="entry name" value="RCK_N"/>
</dbReference>
<dbReference type="SUPFAM" id="SSF116726">
    <property type="entry name" value="TrkA C-terminal domain-like"/>
    <property type="match status" value="1"/>
</dbReference>
<name>A0ABQ3GJJ7_9MICC</name>
<dbReference type="InterPro" id="IPR036721">
    <property type="entry name" value="RCK_C_sf"/>
</dbReference>
<dbReference type="Gene3D" id="3.30.70.1450">
    <property type="entry name" value="Regulator of K+ conductance, C-terminal domain"/>
    <property type="match status" value="1"/>
</dbReference>
<dbReference type="PROSITE" id="PS51201">
    <property type="entry name" value="RCK_N"/>
    <property type="match status" value="1"/>
</dbReference>
<evidence type="ECO:0000313" key="2">
    <source>
        <dbReference type="EMBL" id="GHD10646.1"/>
    </source>
</evidence>
<dbReference type="InterPro" id="IPR050721">
    <property type="entry name" value="Trk_Ktr_HKT_K-transport"/>
</dbReference>
<evidence type="ECO:0000313" key="3">
    <source>
        <dbReference type="Proteomes" id="UP000642819"/>
    </source>
</evidence>
<dbReference type="PANTHER" id="PTHR43833">
    <property type="entry name" value="POTASSIUM CHANNEL PROTEIN 2-RELATED-RELATED"/>
    <property type="match status" value="1"/>
</dbReference>
<dbReference type="PANTHER" id="PTHR43833:SF7">
    <property type="entry name" value="KTR SYSTEM POTASSIUM UPTAKE PROTEIN C"/>
    <property type="match status" value="1"/>
</dbReference>
<dbReference type="Pfam" id="PF02254">
    <property type="entry name" value="TrkA_N"/>
    <property type="match status" value="1"/>
</dbReference>
<dbReference type="Gene3D" id="3.40.50.720">
    <property type="entry name" value="NAD(P)-binding Rossmann-like Domain"/>
    <property type="match status" value="1"/>
</dbReference>
<dbReference type="EMBL" id="BMXK01000010">
    <property type="protein sequence ID" value="GHD10646.1"/>
    <property type="molecule type" value="Genomic_DNA"/>
</dbReference>
<sequence length="231" mass="24881">MAKSFLSPHGGDAAGKSRTVAVIGLGRFGGALALELESAGTEVLGIDASADRVQSFNGLLTHVVRADSTQEEALRQLAVHELDVVVLAIGSDLEASILTASRLLKFDRPAIWAKAISEPHGEILDQLGVHHVVRPERDMGRRVAHLVQGGIRDYVELDADFVLVRTRAPQAGQDRPLDVLDLDAKYKITVVAAKPLGGRWQPTRPHTVLRDGDEILIEGGRAATESFSRLP</sequence>
<dbReference type="SUPFAM" id="SSF51735">
    <property type="entry name" value="NAD(P)-binding Rossmann-fold domains"/>
    <property type="match status" value="1"/>
</dbReference>
<dbReference type="InterPro" id="IPR036291">
    <property type="entry name" value="NAD(P)-bd_dom_sf"/>
</dbReference>
<keyword evidence="3" id="KW-1185">Reference proteome</keyword>
<proteinExistence type="predicted"/>
<protein>
    <submittedName>
        <fullName evidence="2">Potassium transporter</fullName>
    </submittedName>
</protein>
<gene>
    <name evidence="2" type="ORF">GCM10008096_24430</name>
</gene>
<dbReference type="RefSeq" id="WP_189350870.1">
    <property type="nucleotide sequence ID" value="NZ_BMXK01000010.1"/>
</dbReference>